<evidence type="ECO:0000313" key="8">
    <source>
        <dbReference type="Proteomes" id="UP000182160"/>
    </source>
</evidence>
<evidence type="ECO:0000256" key="3">
    <source>
        <dbReference type="ARBA" id="ARBA00023136"/>
    </source>
</evidence>
<reference evidence="7 8" key="1">
    <citation type="submission" date="2016-10" db="EMBL/GenBank/DDBJ databases">
        <authorList>
            <person name="de Groot N.N."/>
        </authorList>
    </citation>
    <scope>NUCLEOTIDE SEQUENCE [LARGE SCALE GENOMIC DNA]</scope>
    <source>
        <strain evidence="7 8">DSM 11457</strain>
    </source>
</reference>
<evidence type="ECO:0000256" key="1">
    <source>
        <dbReference type="ARBA" id="ARBA00004370"/>
    </source>
</evidence>
<name>A0A1H8IPM8_9RHOB</name>
<dbReference type="AlphaFoldDB" id="A0A1H8IPM8"/>
<proteinExistence type="inferred from homology"/>
<dbReference type="EMBL" id="FOBO01000024">
    <property type="protein sequence ID" value="SEN70045.1"/>
    <property type="molecule type" value="Genomic_DNA"/>
</dbReference>
<organism evidence="7 8">
    <name type="scientific">Roseovarius tolerans</name>
    <dbReference type="NCBI Taxonomy" id="74031"/>
    <lineage>
        <taxon>Bacteria</taxon>
        <taxon>Pseudomonadati</taxon>
        <taxon>Pseudomonadota</taxon>
        <taxon>Alphaproteobacteria</taxon>
        <taxon>Rhodobacterales</taxon>
        <taxon>Roseobacteraceae</taxon>
        <taxon>Roseovarius</taxon>
    </lineage>
</organism>
<evidence type="ECO:0000313" key="7">
    <source>
        <dbReference type="EMBL" id="SEN70045.1"/>
    </source>
</evidence>
<dbReference type="InterPro" id="IPR011250">
    <property type="entry name" value="OMP/PagP_B-barrel"/>
</dbReference>
<evidence type="ECO:0000256" key="5">
    <source>
        <dbReference type="SAM" id="SignalP"/>
    </source>
</evidence>
<keyword evidence="3" id="KW-0472">Membrane</keyword>
<feature type="signal peptide" evidence="5">
    <location>
        <begin position="1"/>
        <end position="21"/>
    </location>
</feature>
<comment type="similarity">
    <text evidence="4">Belongs to the Omp25/RopB family.</text>
</comment>
<dbReference type="Pfam" id="PF13505">
    <property type="entry name" value="OMP_b-brl"/>
    <property type="match status" value="1"/>
</dbReference>
<keyword evidence="2 5" id="KW-0732">Signal</keyword>
<dbReference type="InterPro" id="IPR027385">
    <property type="entry name" value="Beta-barrel_OMP"/>
</dbReference>
<dbReference type="PANTHER" id="PTHR34001:SF3">
    <property type="entry name" value="BLL7405 PROTEIN"/>
    <property type="match status" value="1"/>
</dbReference>
<evidence type="ECO:0000256" key="2">
    <source>
        <dbReference type="ARBA" id="ARBA00022729"/>
    </source>
</evidence>
<sequence length="194" mass="20266">MLKTTTALAALTAVLAAPALAGNVAEPAPEPAIVAPVAPASPNWTGFYAGGQLGYAWVDADLAGVDGDDIIGGLVLGYDFDYGNNWVVGVGLDYDWADIGLAPGVSLENVFRAKLRGGYKIGNGLLYGTGGYAWADTDNVGDDSGYFIGGGYEHMVTQNISIGGEVLYHQFDNFGTVNTDIDATTAQVRTTFRF</sequence>
<comment type="subcellular location">
    <subcellularLocation>
        <location evidence="1">Membrane</location>
    </subcellularLocation>
</comment>
<dbReference type="GO" id="GO:0016020">
    <property type="term" value="C:membrane"/>
    <property type="evidence" value="ECO:0007669"/>
    <property type="project" value="UniProtKB-SubCell"/>
</dbReference>
<protein>
    <submittedName>
        <fullName evidence="7">Opacity protein</fullName>
    </submittedName>
</protein>
<dbReference type="SUPFAM" id="SSF56925">
    <property type="entry name" value="OMPA-like"/>
    <property type="match status" value="1"/>
</dbReference>
<dbReference type="PANTHER" id="PTHR34001">
    <property type="entry name" value="BLL7405 PROTEIN"/>
    <property type="match status" value="1"/>
</dbReference>
<feature type="domain" description="Outer membrane protein beta-barrel" evidence="6">
    <location>
        <begin position="9"/>
        <end position="194"/>
    </location>
</feature>
<evidence type="ECO:0000256" key="4">
    <source>
        <dbReference type="ARBA" id="ARBA00038306"/>
    </source>
</evidence>
<dbReference type="InterPro" id="IPR051692">
    <property type="entry name" value="OMP-like"/>
</dbReference>
<evidence type="ECO:0000259" key="6">
    <source>
        <dbReference type="Pfam" id="PF13505"/>
    </source>
</evidence>
<feature type="chain" id="PRO_5010158554" evidence="5">
    <location>
        <begin position="22"/>
        <end position="194"/>
    </location>
</feature>
<dbReference type="Gene3D" id="2.40.160.20">
    <property type="match status" value="1"/>
</dbReference>
<dbReference type="RefSeq" id="WP_074788154.1">
    <property type="nucleotide sequence ID" value="NZ_FOBO01000024.1"/>
</dbReference>
<accession>A0A1H8IPM8</accession>
<dbReference type="Proteomes" id="UP000182160">
    <property type="component" value="Unassembled WGS sequence"/>
</dbReference>
<gene>
    <name evidence="7" type="ORF">SAMN04488077_12445</name>
</gene>